<dbReference type="EMBL" id="CP017241">
    <property type="protein sequence ID" value="APO74415.1"/>
    <property type="molecule type" value="Genomic_DNA"/>
</dbReference>
<reference evidence="1 2" key="1">
    <citation type="submission" date="2016-09" db="EMBL/GenBank/DDBJ databases">
        <title>The complete genome sequences of Rhizobium gallicum, symbiovars gallicum and phaseoli, symbionts associated to common bean (Phaseolus vulgaris).</title>
        <authorList>
            <person name="Bustos P."/>
            <person name="Santamaria R.I."/>
            <person name="Perez-Carrascal O.M."/>
            <person name="Juarez S."/>
            <person name="Lozano L."/>
            <person name="Martinez-Flores I."/>
            <person name="Martinez-Romero E."/>
            <person name="Cevallos M."/>
            <person name="Romero D."/>
            <person name="Davila G."/>
            <person name="Gonzalez V."/>
        </authorList>
    </citation>
    <scope>NUCLEOTIDE SEQUENCE [LARGE SCALE GENOMIC DNA]</scope>
    <source>
        <strain evidence="1 2">8C-3</strain>
    </source>
</reference>
<organism evidence="1 2">
    <name type="scientific">Rhizobium etli 8C-3</name>
    <dbReference type="NCBI Taxonomy" id="538025"/>
    <lineage>
        <taxon>Bacteria</taxon>
        <taxon>Pseudomonadati</taxon>
        <taxon>Pseudomonadota</taxon>
        <taxon>Alphaproteobacteria</taxon>
        <taxon>Hyphomicrobiales</taxon>
        <taxon>Rhizobiaceae</taxon>
        <taxon>Rhizobium/Agrobacterium group</taxon>
        <taxon>Rhizobium</taxon>
    </lineage>
</organism>
<accession>A0A1L5P2Q9</accession>
<dbReference type="Proteomes" id="UP000185109">
    <property type="component" value="Chromosome"/>
</dbReference>
<sequence>MEGTPILGASPPAATLVFQHRSVIAGGLVDATFVWVALKKGGSIGIARIGLAEAVDDQQTQ</sequence>
<evidence type="ECO:0000313" key="1">
    <source>
        <dbReference type="EMBL" id="APO74415.1"/>
    </source>
</evidence>
<evidence type="ECO:0000313" key="2">
    <source>
        <dbReference type="Proteomes" id="UP000185109"/>
    </source>
</evidence>
<dbReference type="AlphaFoldDB" id="A0A1L5P2Q9"/>
<name>A0A1L5P2Q9_RHIET</name>
<proteinExistence type="predicted"/>
<gene>
    <name evidence="1" type="ORF">AM571_CH01585</name>
</gene>
<protein>
    <submittedName>
        <fullName evidence="1">Uncharacterized protein</fullName>
    </submittedName>
</protein>